<evidence type="ECO:0000313" key="3">
    <source>
        <dbReference type="EMBL" id="KXZ44055.1"/>
    </source>
</evidence>
<sequence>MLVAGQQHNGAAAGAAGPWRTSAHGHHRTGSGSGSMSAASGGMGSPWLSSPVLCGAGLGGMPRIAEGSTGNTSLGLLGAGGAGCGAFGGSAAAAAAMAAVQGGGGSSTGGRRKSCEAWELRRSVTDEELQAAISSCCDPTGSAAVLMEGIFTEVTFPAKHLIIRAGDPLDRIYLITAGEVEIYHDLVQDGPDAPCPHKPIIEGLSDPESELDDPGDFLNIRLPGITPGPQLERLSTGLLAATGGPGGSTGGDRSQHGPHAIGGAIAAAAAAANGIAGGGAVSTQSGMLSSLLGGALASQNGHSNRNTLTGLNGGPGRQASGLGLVREPSCGSLGVSTRAGTQCGHLIVATKGPGDSLGFAGMLPSAAGGGAAAAGDGGGCGRSGGGEGGGARQPAWSANVRARTQVTAFAAGIESLHKLARTHPQETDLAVAEAMRSLRLIGSGKRGGGGGDGRQRQPSSGPDGDSAGASGAASASDASRPARCATPAPAAGAGGGMTPHGPFAAFGAAGGGCGISSEGENESCGTAATTGTGLMAMSSAEPGMMPRLAMFAAMKHAGGMTHGSAQQQDQAMVDEGGEPMEMLLE</sequence>
<dbReference type="Proteomes" id="UP000075714">
    <property type="component" value="Unassembled WGS sequence"/>
</dbReference>
<dbReference type="STRING" id="33097.A0A150G3H7"/>
<evidence type="ECO:0000313" key="4">
    <source>
        <dbReference type="Proteomes" id="UP000075714"/>
    </source>
</evidence>
<feature type="region of interest" description="Disordered" evidence="1">
    <location>
        <begin position="1"/>
        <end position="42"/>
    </location>
</feature>
<evidence type="ECO:0000256" key="1">
    <source>
        <dbReference type="SAM" id="MobiDB-lite"/>
    </source>
</evidence>
<feature type="compositionally biased region" description="Low complexity" evidence="1">
    <location>
        <begin position="456"/>
        <end position="491"/>
    </location>
</feature>
<feature type="region of interest" description="Disordered" evidence="1">
    <location>
        <begin position="441"/>
        <end position="493"/>
    </location>
</feature>
<dbReference type="InterPro" id="IPR014710">
    <property type="entry name" value="RmlC-like_jellyroll"/>
</dbReference>
<evidence type="ECO:0000259" key="2">
    <source>
        <dbReference type="PROSITE" id="PS50042"/>
    </source>
</evidence>
<dbReference type="AlphaFoldDB" id="A0A150G3H7"/>
<dbReference type="CDD" id="cd00038">
    <property type="entry name" value="CAP_ED"/>
    <property type="match status" value="1"/>
</dbReference>
<gene>
    <name evidence="3" type="ORF">GPECTOR_74g669</name>
</gene>
<name>A0A150G3H7_GONPE</name>
<comment type="caution">
    <text evidence="3">The sequence shown here is derived from an EMBL/GenBank/DDBJ whole genome shotgun (WGS) entry which is preliminary data.</text>
</comment>
<keyword evidence="4" id="KW-1185">Reference proteome</keyword>
<dbReference type="SUPFAM" id="SSF51206">
    <property type="entry name" value="cAMP-binding domain-like"/>
    <property type="match status" value="1"/>
</dbReference>
<organism evidence="3 4">
    <name type="scientific">Gonium pectorale</name>
    <name type="common">Green alga</name>
    <dbReference type="NCBI Taxonomy" id="33097"/>
    <lineage>
        <taxon>Eukaryota</taxon>
        <taxon>Viridiplantae</taxon>
        <taxon>Chlorophyta</taxon>
        <taxon>core chlorophytes</taxon>
        <taxon>Chlorophyceae</taxon>
        <taxon>CS clade</taxon>
        <taxon>Chlamydomonadales</taxon>
        <taxon>Volvocaceae</taxon>
        <taxon>Gonium</taxon>
    </lineage>
</organism>
<protein>
    <recommendedName>
        <fullName evidence="2">Cyclic nucleotide-binding domain-containing protein</fullName>
    </recommendedName>
</protein>
<proteinExistence type="predicted"/>
<reference evidence="4" key="1">
    <citation type="journal article" date="2016" name="Nat. Commun.">
        <title>The Gonium pectorale genome demonstrates co-option of cell cycle regulation during the evolution of multicellularity.</title>
        <authorList>
            <person name="Hanschen E.R."/>
            <person name="Marriage T.N."/>
            <person name="Ferris P.J."/>
            <person name="Hamaji T."/>
            <person name="Toyoda A."/>
            <person name="Fujiyama A."/>
            <person name="Neme R."/>
            <person name="Noguchi H."/>
            <person name="Minakuchi Y."/>
            <person name="Suzuki M."/>
            <person name="Kawai-Toyooka H."/>
            <person name="Smith D.R."/>
            <person name="Sparks H."/>
            <person name="Anderson J."/>
            <person name="Bakaric R."/>
            <person name="Luria V."/>
            <person name="Karger A."/>
            <person name="Kirschner M.W."/>
            <person name="Durand P.M."/>
            <person name="Michod R.E."/>
            <person name="Nozaki H."/>
            <person name="Olson B.J."/>
        </authorList>
    </citation>
    <scope>NUCLEOTIDE SEQUENCE [LARGE SCALE GENOMIC DNA]</scope>
    <source>
        <strain evidence="4">NIES-2863</strain>
    </source>
</reference>
<accession>A0A150G3H7</accession>
<dbReference type="InterPro" id="IPR000595">
    <property type="entry name" value="cNMP-bd_dom"/>
</dbReference>
<dbReference type="EMBL" id="LSYV01000075">
    <property type="protein sequence ID" value="KXZ44055.1"/>
    <property type="molecule type" value="Genomic_DNA"/>
</dbReference>
<feature type="domain" description="Cyclic nucleotide-binding" evidence="2">
    <location>
        <begin position="153"/>
        <end position="183"/>
    </location>
</feature>
<dbReference type="Gene3D" id="2.60.120.10">
    <property type="entry name" value="Jelly Rolls"/>
    <property type="match status" value="1"/>
</dbReference>
<dbReference type="InterPro" id="IPR018490">
    <property type="entry name" value="cNMP-bd_dom_sf"/>
</dbReference>
<dbReference type="PROSITE" id="PS50042">
    <property type="entry name" value="CNMP_BINDING_3"/>
    <property type="match status" value="1"/>
</dbReference>